<proteinExistence type="predicted"/>
<evidence type="ECO:0000313" key="2">
    <source>
        <dbReference type="Proteomes" id="UP000176192"/>
    </source>
</evidence>
<dbReference type="Proteomes" id="UP000176192">
    <property type="component" value="Unassembled WGS sequence"/>
</dbReference>
<evidence type="ECO:0000313" key="1">
    <source>
        <dbReference type="EMBL" id="OGJ03487.1"/>
    </source>
</evidence>
<comment type="caution">
    <text evidence="1">The sequence shown here is derived from an EMBL/GenBank/DDBJ whole genome shotgun (WGS) entry which is preliminary data.</text>
</comment>
<dbReference type="AlphaFoldDB" id="A0A1F6YAY0"/>
<name>A0A1F6YAY0_9BACT</name>
<dbReference type="EMBL" id="MFVV01000018">
    <property type="protein sequence ID" value="OGJ03487.1"/>
    <property type="molecule type" value="Genomic_DNA"/>
</dbReference>
<sequence>MYFLLIIFFISLAGTAAIIGRKLILQRKGQGNGVGEPLFEIPPLSRLRNIAMAKARNLGDTMLVTAVKGYLRTVSFWKRSRDNAKIGIKKIWEKFDKPKTPGDKEASKFLKMVAEYKSKIRKIKHKLKEEEGLE</sequence>
<dbReference type="STRING" id="1801797.A3G06_02760"/>
<protein>
    <submittedName>
        <fullName evidence="1">Uncharacterized protein</fullName>
    </submittedName>
</protein>
<accession>A0A1F6YAY0</accession>
<gene>
    <name evidence="1" type="ORF">A3G06_02760</name>
</gene>
<organism evidence="1 2">
    <name type="scientific">Candidatus Nomurabacteria bacterium RIFCSPLOWO2_12_FULL_46_14</name>
    <dbReference type="NCBI Taxonomy" id="1801797"/>
    <lineage>
        <taxon>Bacteria</taxon>
        <taxon>Candidatus Nomuraibacteriota</taxon>
    </lineage>
</organism>
<reference evidence="1 2" key="1">
    <citation type="journal article" date="2016" name="Nat. Commun.">
        <title>Thousands of microbial genomes shed light on interconnected biogeochemical processes in an aquifer system.</title>
        <authorList>
            <person name="Anantharaman K."/>
            <person name="Brown C.T."/>
            <person name="Hug L.A."/>
            <person name="Sharon I."/>
            <person name="Castelle C.J."/>
            <person name="Probst A.J."/>
            <person name="Thomas B.C."/>
            <person name="Singh A."/>
            <person name="Wilkins M.J."/>
            <person name="Karaoz U."/>
            <person name="Brodie E.L."/>
            <person name="Williams K.H."/>
            <person name="Hubbard S.S."/>
            <person name="Banfield J.F."/>
        </authorList>
    </citation>
    <scope>NUCLEOTIDE SEQUENCE [LARGE SCALE GENOMIC DNA]</scope>
</reference>